<evidence type="ECO:0000313" key="2">
    <source>
        <dbReference type="Proteomes" id="UP000321638"/>
    </source>
</evidence>
<proteinExistence type="predicted"/>
<comment type="caution">
    <text evidence="1">The sequence shown here is derived from an EMBL/GenBank/DDBJ whole genome shotgun (WGS) entry which is preliminary data.</text>
</comment>
<name>A0A5C8PCE0_9HYPH</name>
<gene>
    <name evidence="1" type="ORF">FHP25_32400</name>
</gene>
<dbReference type="Proteomes" id="UP000321638">
    <property type="component" value="Unassembled WGS sequence"/>
</dbReference>
<keyword evidence="2" id="KW-1185">Reference proteome</keyword>
<dbReference type="EMBL" id="VDUZ01000051">
    <property type="protein sequence ID" value="TXL70930.1"/>
    <property type="molecule type" value="Genomic_DNA"/>
</dbReference>
<dbReference type="OrthoDB" id="8177309at2"/>
<dbReference type="AlphaFoldDB" id="A0A5C8PCE0"/>
<dbReference type="RefSeq" id="WP_147851154.1">
    <property type="nucleotide sequence ID" value="NZ_VDUZ01000051.1"/>
</dbReference>
<sequence length="362" mass="40015">MATIAHSVGKWGKNHHADVMLVQTLLNLHIGGDIRLHKWLKPFSFSGRINGSSDADPTVTAIIIIQREILGITKPDGRVDPGGRTLKYLEGTSGAWGPGRPTPTASAPVIDPAQQIVNDFAVKTDAGAFKWLDRSTIASGLRARLNNPYLINQGQSGLCPSAAVVFQIARTKPEAYAQAVTDLFDTGKAKIGKWSLAPCQDLKDHRVPASIAEADWIIMASIRDSENWFIDYESETDRGGAWGNEVAAWMKKAGFTDIKEDWNYFFSKDVGNLVMARHWCAANYQVALLIDADMIDGKLKTLISKPNHWVVLDSKSFVILSKQDPVSFPVFTWGKRITIPRNGTLNLGDFLDMYYGYIACKY</sequence>
<organism evidence="1 2">
    <name type="scientific">Vineibacter terrae</name>
    <dbReference type="NCBI Taxonomy" id="2586908"/>
    <lineage>
        <taxon>Bacteria</taxon>
        <taxon>Pseudomonadati</taxon>
        <taxon>Pseudomonadota</taxon>
        <taxon>Alphaproteobacteria</taxon>
        <taxon>Hyphomicrobiales</taxon>
        <taxon>Vineibacter</taxon>
    </lineage>
</organism>
<evidence type="ECO:0000313" key="1">
    <source>
        <dbReference type="EMBL" id="TXL70930.1"/>
    </source>
</evidence>
<protein>
    <submittedName>
        <fullName evidence="1">Uncharacterized protein</fullName>
    </submittedName>
</protein>
<accession>A0A5C8PCE0</accession>
<reference evidence="1 2" key="1">
    <citation type="submission" date="2019-06" db="EMBL/GenBank/DDBJ databases">
        <title>New taxonomy in bacterial strain CC-CFT640, isolated from vineyard.</title>
        <authorList>
            <person name="Lin S.-Y."/>
            <person name="Tsai C.-F."/>
            <person name="Young C.-C."/>
        </authorList>
    </citation>
    <scope>NUCLEOTIDE SEQUENCE [LARGE SCALE GENOMIC DNA]</scope>
    <source>
        <strain evidence="1 2">CC-CFT640</strain>
    </source>
</reference>